<feature type="signal peptide" evidence="1">
    <location>
        <begin position="1"/>
        <end position="18"/>
    </location>
</feature>
<dbReference type="RefSeq" id="WP_322465721.1">
    <property type="nucleotide sequence ID" value="NZ_JAXOJX010000018.1"/>
</dbReference>
<organism evidence="3 4">
    <name type="scientific">Azohydromonas lata</name>
    <dbReference type="NCBI Taxonomy" id="45677"/>
    <lineage>
        <taxon>Bacteria</taxon>
        <taxon>Pseudomonadati</taxon>
        <taxon>Pseudomonadota</taxon>
        <taxon>Betaproteobacteria</taxon>
        <taxon>Burkholderiales</taxon>
        <taxon>Sphaerotilaceae</taxon>
        <taxon>Azohydromonas</taxon>
    </lineage>
</organism>
<evidence type="ECO:0000256" key="1">
    <source>
        <dbReference type="SAM" id="SignalP"/>
    </source>
</evidence>
<feature type="chain" id="PRO_5047220042" evidence="1">
    <location>
        <begin position="19"/>
        <end position="271"/>
    </location>
</feature>
<proteinExistence type="predicted"/>
<keyword evidence="4" id="KW-1185">Reference proteome</keyword>
<gene>
    <name evidence="3" type="ORF">SM757_12565</name>
</gene>
<dbReference type="InterPro" id="IPR013424">
    <property type="entry name" value="Ice-binding_C"/>
</dbReference>
<name>A0ABU5IF00_9BURK</name>
<sequence>MKFLVIAAAAALAAPAMAGVGSSASLTGLRFDLVDLDTGDSVAPGISFTGVSHVQALLTRHYCTSTSPNCENDYADFNGLSSVAMQNDDPNGIPKTAFAMASQAGLFAGGTFGSTDSGGARTNSDEYRAYARFQGRPGMPLFQLTAHTGVRITAQYTLDAWVDPWRNPPREFRRQEDSKAGFFFDSKFMEGDPIRHEITAFSDWISPPNYQHETGQISVLLRNDKDHMATIWGKWGAVAGGTLPSIPEPSTYALMLAGLGVLGVAAKRRRS</sequence>
<evidence type="ECO:0000313" key="4">
    <source>
        <dbReference type="Proteomes" id="UP001293718"/>
    </source>
</evidence>
<reference evidence="3 4" key="1">
    <citation type="submission" date="2023-11" db="EMBL/GenBank/DDBJ databases">
        <title>Draft genome of Azohydromonas lata strain H1 (DSM1123), a polyhydroxyalkanoate producer.</title>
        <authorList>
            <person name="Traversa D."/>
            <person name="D'Addabbo P."/>
            <person name="Pazzani C."/>
            <person name="Manzari C."/>
            <person name="Chiara M."/>
            <person name="Scrascia M."/>
        </authorList>
    </citation>
    <scope>NUCLEOTIDE SEQUENCE [LARGE SCALE GENOMIC DNA]</scope>
    <source>
        <strain evidence="3 4">H1</strain>
    </source>
</reference>
<evidence type="ECO:0000259" key="2">
    <source>
        <dbReference type="Pfam" id="PF07589"/>
    </source>
</evidence>
<dbReference type="NCBIfam" id="TIGR02595">
    <property type="entry name" value="PEP_CTERM"/>
    <property type="match status" value="1"/>
</dbReference>
<feature type="domain" description="Ice-binding protein C-terminal" evidence="2">
    <location>
        <begin position="245"/>
        <end position="269"/>
    </location>
</feature>
<evidence type="ECO:0000313" key="3">
    <source>
        <dbReference type="EMBL" id="MDZ5457404.1"/>
    </source>
</evidence>
<keyword evidence="1" id="KW-0732">Signal</keyword>
<protein>
    <submittedName>
        <fullName evidence="3">PEP-CTERM sorting domain-containing protein</fullName>
    </submittedName>
</protein>
<comment type="caution">
    <text evidence="3">The sequence shown here is derived from an EMBL/GenBank/DDBJ whole genome shotgun (WGS) entry which is preliminary data.</text>
</comment>
<accession>A0ABU5IF00</accession>
<dbReference type="EMBL" id="JAXOJX010000018">
    <property type="protein sequence ID" value="MDZ5457404.1"/>
    <property type="molecule type" value="Genomic_DNA"/>
</dbReference>
<dbReference type="Pfam" id="PF07589">
    <property type="entry name" value="PEP-CTERM"/>
    <property type="match status" value="1"/>
</dbReference>
<dbReference type="Proteomes" id="UP001293718">
    <property type="component" value="Unassembled WGS sequence"/>
</dbReference>